<proteinExistence type="predicted"/>
<dbReference type="AlphaFoldDB" id="A0A7W3VWW4"/>
<name>A0A7W3VWW4_9PSEU</name>
<reference evidence="2 3" key="1">
    <citation type="submission" date="2020-08" db="EMBL/GenBank/DDBJ databases">
        <title>Amycolatopsis sp. nov. DR6-1 isolated from Dendrobium heterocarpum.</title>
        <authorList>
            <person name="Tedsree N."/>
            <person name="Kuncharoen N."/>
            <person name="Likhitwitayawuid K."/>
            <person name="Tanasupawat S."/>
        </authorList>
    </citation>
    <scope>NUCLEOTIDE SEQUENCE [LARGE SCALE GENOMIC DNA]</scope>
    <source>
        <strain evidence="2 3">DR6-1</strain>
    </source>
</reference>
<feature type="transmembrane region" description="Helical" evidence="1">
    <location>
        <begin position="37"/>
        <end position="55"/>
    </location>
</feature>
<dbReference type="RefSeq" id="WP_182891776.1">
    <property type="nucleotide sequence ID" value="NZ_JACGZW010000005.1"/>
</dbReference>
<comment type="caution">
    <text evidence="2">The sequence shown here is derived from an EMBL/GenBank/DDBJ whole genome shotgun (WGS) entry which is preliminary data.</text>
</comment>
<keyword evidence="1" id="KW-1133">Transmembrane helix</keyword>
<organism evidence="2 3">
    <name type="scientific">Amycolatopsis dendrobii</name>
    <dbReference type="NCBI Taxonomy" id="2760662"/>
    <lineage>
        <taxon>Bacteria</taxon>
        <taxon>Bacillati</taxon>
        <taxon>Actinomycetota</taxon>
        <taxon>Actinomycetes</taxon>
        <taxon>Pseudonocardiales</taxon>
        <taxon>Pseudonocardiaceae</taxon>
        <taxon>Amycolatopsis</taxon>
    </lineage>
</organism>
<dbReference type="EMBL" id="JACGZW010000005">
    <property type="protein sequence ID" value="MBB1154713.1"/>
    <property type="molecule type" value="Genomic_DNA"/>
</dbReference>
<evidence type="ECO:0000256" key="1">
    <source>
        <dbReference type="SAM" id="Phobius"/>
    </source>
</evidence>
<evidence type="ECO:0008006" key="4">
    <source>
        <dbReference type="Google" id="ProtNLM"/>
    </source>
</evidence>
<evidence type="ECO:0000313" key="2">
    <source>
        <dbReference type="EMBL" id="MBB1154713.1"/>
    </source>
</evidence>
<protein>
    <recommendedName>
        <fullName evidence="4">DUF3180 domain-containing protein</fullName>
    </recommendedName>
</protein>
<evidence type="ECO:0000313" key="3">
    <source>
        <dbReference type="Proteomes" id="UP000526734"/>
    </source>
</evidence>
<keyword evidence="1" id="KW-0472">Membrane</keyword>
<sequence>MNGARGQVLVGVLMVVVGAVLYFGFHDVETPVIGLRQVGVVVGVLGVLELIAVAWRARTGASRR</sequence>
<keyword evidence="3" id="KW-1185">Reference proteome</keyword>
<gene>
    <name evidence="2" type="ORF">H4281_16350</name>
</gene>
<keyword evidence="1" id="KW-0812">Transmembrane</keyword>
<feature type="transmembrane region" description="Helical" evidence="1">
    <location>
        <begin position="7"/>
        <end position="25"/>
    </location>
</feature>
<accession>A0A7W3VWW4</accession>
<dbReference type="Proteomes" id="UP000526734">
    <property type="component" value="Unassembled WGS sequence"/>
</dbReference>